<organism evidence="2">
    <name type="scientific">marine sediment metagenome</name>
    <dbReference type="NCBI Taxonomy" id="412755"/>
    <lineage>
        <taxon>unclassified sequences</taxon>
        <taxon>metagenomes</taxon>
        <taxon>ecological metagenomes</taxon>
    </lineage>
</organism>
<feature type="transmembrane region" description="Helical" evidence="1">
    <location>
        <begin position="27"/>
        <end position="50"/>
    </location>
</feature>
<feature type="transmembrane region" description="Helical" evidence="1">
    <location>
        <begin position="57"/>
        <end position="75"/>
    </location>
</feature>
<feature type="non-terminal residue" evidence="2">
    <location>
        <position position="1"/>
    </location>
</feature>
<name>A0A0F9A769_9ZZZZ</name>
<feature type="transmembrane region" description="Helical" evidence="1">
    <location>
        <begin position="111"/>
        <end position="133"/>
    </location>
</feature>
<evidence type="ECO:0000313" key="2">
    <source>
        <dbReference type="EMBL" id="KKK74389.1"/>
    </source>
</evidence>
<comment type="caution">
    <text evidence="2">The sequence shown here is derived from an EMBL/GenBank/DDBJ whole genome shotgun (WGS) entry which is preliminary data.</text>
</comment>
<gene>
    <name evidence="2" type="ORF">LCGC14_2884250</name>
</gene>
<evidence type="ECO:0000256" key="1">
    <source>
        <dbReference type="SAM" id="Phobius"/>
    </source>
</evidence>
<dbReference type="EMBL" id="LAZR01056340">
    <property type="protein sequence ID" value="KKK74389.1"/>
    <property type="molecule type" value="Genomic_DNA"/>
</dbReference>
<sequence length="155" mass="17414">YVLPFLLIFALVFGILTRTQIFKDNKAINGIIALVVGLLSLQFDFVPIFFSEIFPRLGVGLSIILVILILLGLFMDPDKSWPGYFMFGIATIIVVVVLVQTAEYVGWYGGYFWYDNWPGILLILVGGAMAWLVSSGGRNRSKSDPYRAMMFRSDD</sequence>
<proteinExistence type="predicted"/>
<accession>A0A0F9A769</accession>
<keyword evidence="1" id="KW-0472">Membrane</keyword>
<dbReference type="AlphaFoldDB" id="A0A0F9A769"/>
<feature type="transmembrane region" description="Helical" evidence="1">
    <location>
        <begin position="81"/>
        <end position="99"/>
    </location>
</feature>
<keyword evidence="1" id="KW-0812">Transmembrane</keyword>
<reference evidence="2" key="1">
    <citation type="journal article" date="2015" name="Nature">
        <title>Complex archaea that bridge the gap between prokaryotes and eukaryotes.</title>
        <authorList>
            <person name="Spang A."/>
            <person name="Saw J.H."/>
            <person name="Jorgensen S.L."/>
            <person name="Zaremba-Niedzwiedzka K."/>
            <person name="Martijn J."/>
            <person name="Lind A.E."/>
            <person name="van Eijk R."/>
            <person name="Schleper C."/>
            <person name="Guy L."/>
            <person name="Ettema T.J."/>
        </authorList>
    </citation>
    <scope>NUCLEOTIDE SEQUENCE</scope>
</reference>
<keyword evidence="1" id="KW-1133">Transmembrane helix</keyword>
<protein>
    <submittedName>
        <fullName evidence="2">Uncharacterized protein</fullName>
    </submittedName>
</protein>